<dbReference type="SMART" id="SM00364">
    <property type="entry name" value="LRR_BAC"/>
    <property type="match status" value="3"/>
</dbReference>
<evidence type="ECO:0000256" key="5">
    <source>
        <dbReference type="SAM" id="SignalP"/>
    </source>
</evidence>
<dbReference type="PANTHER" id="PTHR48051:SF1">
    <property type="entry name" value="RAS SUPPRESSOR PROTEIN 1"/>
    <property type="match status" value="1"/>
</dbReference>
<reference evidence="6 7" key="2">
    <citation type="submission" date="2016-08" db="EMBL/GenBank/DDBJ databases">
        <title>Pervasive Adenine N6-methylation of Active Genes in Fungi.</title>
        <authorList>
            <consortium name="DOE Joint Genome Institute"/>
            <person name="Mondo S.J."/>
            <person name="Dannebaum R.O."/>
            <person name="Kuo R.C."/>
            <person name="Labutti K."/>
            <person name="Haridas S."/>
            <person name="Kuo A."/>
            <person name="Salamov A."/>
            <person name="Ahrendt S.R."/>
            <person name="Lipzen A."/>
            <person name="Sullivan W."/>
            <person name="Andreopoulos W.B."/>
            <person name="Clum A."/>
            <person name="Lindquist E."/>
            <person name="Daum C."/>
            <person name="Ramamoorthy G.K."/>
            <person name="Gryganskyi A."/>
            <person name="Culley D."/>
            <person name="Magnuson J.K."/>
            <person name="James T.Y."/>
            <person name="O'Malley M.A."/>
            <person name="Stajich J.E."/>
            <person name="Spatafora J.W."/>
            <person name="Visel A."/>
            <person name="Grigoriev I.V."/>
        </authorList>
    </citation>
    <scope>NUCLEOTIDE SEQUENCE [LARGE SCALE GENOMIC DNA]</scope>
    <source>
        <strain evidence="6 7">S4</strain>
    </source>
</reference>
<organism evidence="6 7">
    <name type="scientific">Anaeromyces robustus</name>
    <dbReference type="NCBI Taxonomy" id="1754192"/>
    <lineage>
        <taxon>Eukaryota</taxon>
        <taxon>Fungi</taxon>
        <taxon>Fungi incertae sedis</taxon>
        <taxon>Chytridiomycota</taxon>
        <taxon>Chytridiomycota incertae sedis</taxon>
        <taxon>Neocallimastigomycetes</taxon>
        <taxon>Neocallimastigales</taxon>
        <taxon>Neocallimastigaceae</taxon>
        <taxon>Anaeromyces</taxon>
    </lineage>
</organism>
<evidence type="ECO:0000313" key="7">
    <source>
        <dbReference type="Proteomes" id="UP000193944"/>
    </source>
</evidence>
<keyword evidence="4" id="KW-1133">Transmembrane helix</keyword>
<evidence type="ECO:0000313" key="6">
    <source>
        <dbReference type="EMBL" id="ORX71042.1"/>
    </source>
</evidence>
<keyword evidence="4" id="KW-0812">Transmembrane</keyword>
<keyword evidence="7" id="KW-1185">Reference proteome</keyword>
<gene>
    <name evidence="6" type="ORF">BCR32DRAFT_297322</name>
</gene>
<keyword evidence="1" id="KW-0433">Leucine-rich repeat</keyword>
<feature type="coiled-coil region" evidence="3">
    <location>
        <begin position="344"/>
        <end position="371"/>
    </location>
</feature>
<dbReference type="AlphaFoldDB" id="A0A1Y1WC79"/>
<dbReference type="Gene3D" id="3.80.10.10">
    <property type="entry name" value="Ribonuclease Inhibitor"/>
    <property type="match status" value="2"/>
</dbReference>
<reference evidence="6 7" key="1">
    <citation type="submission" date="2016-08" db="EMBL/GenBank/DDBJ databases">
        <title>A Parts List for Fungal Cellulosomes Revealed by Comparative Genomics.</title>
        <authorList>
            <consortium name="DOE Joint Genome Institute"/>
            <person name="Haitjema C.H."/>
            <person name="Gilmore S.P."/>
            <person name="Henske J.K."/>
            <person name="Solomon K.V."/>
            <person name="De Groot R."/>
            <person name="Kuo A."/>
            <person name="Mondo S.J."/>
            <person name="Salamov A.A."/>
            <person name="Labutti K."/>
            <person name="Zhao Z."/>
            <person name="Chiniquy J."/>
            <person name="Barry K."/>
            <person name="Brewer H.M."/>
            <person name="Purvine S.O."/>
            <person name="Wright A.T."/>
            <person name="Boxma B."/>
            <person name="Van Alen T."/>
            <person name="Hackstein J.H."/>
            <person name="Baker S.E."/>
            <person name="Grigoriev I.V."/>
            <person name="O'Malley M.A."/>
        </authorList>
    </citation>
    <scope>NUCLEOTIDE SEQUENCE [LARGE SCALE GENOMIC DNA]</scope>
    <source>
        <strain evidence="6 7">S4</strain>
    </source>
</reference>
<dbReference type="GO" id="GO:0005737">
    <property type="term" value="C:cytoplasm"/>
    <property type="evidence" value="ECO:0007669"/>
    <property type="project" value="TreeGrafter"/>
</dbReference>
<dbReference type="Proteomes" id="UP000193944">
    <property type="component" value="Unassembled WGS sequence"/>
</dbReference>
<proteinExistence type="predicted"/>
<keyword evidence="2" id="KW-0677">Repeat</keyword>
<keyword evidence="3" id="KW-0175">Coiled coil</keyword>
<dbReference type="InterPro" id="IPR001611">
    <property type="entry name" value="Leu-rich_rpt"/>
</dbReference>
<dbReference type="STRING" id="1754192.A0A1Y1WC79"/>
<feature type="chain" id="PRO_5012575906" evidence="5">
    <location>
        <begin position="19"/>
        <end position="546"/>
    </location>
</feature>
<dbReference type="PANTHER" id="PTHR48051">
    <property type="match status" value="1"/>
</dbReference>
<feature type="signal peptide" evidence="5">
    <location>
        <begin position="1"/>
        <end position="18"/>
    </location>
</feature>
<evidence type="ECO:0000256" key="2">
    <source>
        <dbReference type="ARBA" id="ARBA00022737"/>
    </source>
</evidence>
<keyword evidence="4" id="KW-0472">Membrane</keyword>
<comment type="caution">
    <text evidence="6">The sequence shown here is derived from an EMBL/GenBank/DDBJ whole genome shotgun (WGS) entry which is preliminary data.</text>
</comment>
<accession>A0A1Y1WC79</accession>
<dbReference type="InterPro" id="IPR032675">
    <property type="entry name" value="LRR_dom_sf"/>
</dbReference>
<feature type="transmembrane region" description="Helical" evidence="4">
    <location>
        <begin position="391"/>
        <end position="413"/>
    </location>
</feature>
<evidence type="ECO:0000256" key="1">
    <source>
        <dbReference type="ARBA" id="ARBA00022614"/>
    </source>
</evidence>
<name>A0A1Y1WC79_9FUNG</name>
<sequence length="546" mass="64037">MFLLLLYIFIYSISLVLCNINKECIALKNFFDNNKSNLCIQNNCSFCNNEDINKIELEDEHIKSIYIYYNFNQMNYDNFPLFPELLYIILSGDEQGNPSISVLSSRFFELPKIEYLDISYSGIQTIQNNIKQDTVLKRLRLSNNEIKEFPELLIPLNLKDIYLDNNQITSLSPNFLNMPSIEILDFSNNQITNELYIPITLQKMTASNNNLSSIPIIDNTKYKLTDLDISYNFFNDQIFNNITAFDNLYLFSISGNKQITAIPSSIKKLKSLKMLYMSDMNIKEISNEIFKLSLDRLEINNNPNLQMKIINFNTRINECYFENTTILCYQPGTCKNIDENNIYNECTKEEIEEIKNSLEKDNEEISEKLNDDVKVVGGPINNNNNNENSKIIYIGIIIIIFLLLITIIAICYFKQYNNNNKEDKRINNIINERIKQHERILYERFNQERNNNTQNDNNYYSDNLEINTNQNFLNYSPNNSETYKRKSNNDRKFIINSPSIPYGYPILSPQNSFEELPSYAEFNENVIPTVDIKESDYLIHNMENNH</sequence>
<dbReference type="SUPFAM" id="SSF52047">
    <property type="entry name" value="RNI-like"/>
    <property type="match status" value="1"/>
</dbReference>
<dbReference type="OrthoDB" id="266138at2759"/>
<dbReference type="EMBL" id="MCFG01000405">
    <property type="protein sequence ID" value="ORX71042.1"/>
    <property type="molecule type" value="Genomic_DNA"/>
</dbReference>
<evidence type="ECO:0000256" key="4">
    <source>
        <dbReference type="SAM" id="Phobius"/>
    </source>
</evidence>
<dbReference type="PROSITE" id="PS51450">
    <property type="entry name" value="LRR"/>
    <property type="match status" value="1"/>
</dbReference>
<evidence type="ECO:0000256" key="3">
    <source>
        <dbReference type="SAM" id="Coils"/>
    </source>
</evidence>
<dbReference type="InterPro" id="IPR050216">
    <property type="entry name" value="LRR_domain-containing"/>
</dbReference>
<keyword evidence="5" id="KW-0732">Signal</keyword>
<protein>
    <submittedName>
        <fullName evidence="6">L domain-like protein</fullName>
    </submittedName>
</protein>